<dbReference type="EMBL" id="JADBJN010000002">
    <property type="protein sequence ID" value="KAG5679234.1"/>
    <property type="molecule type" value="Genomic_DNA"/>
</dbReference>
<evidence type="ECO:0000313" key="1">
    <source>
        <dbReference type="EMBL" id="KAG5679234.1"/>
    </source>
</evidence>
<proteinExistence type="predicted"/>
<protein>
    <submittedName>
        <fullName evidence="1">Uncharacterized protein</fullName>
    </submittedName>
</protein>
<gene>
    <name evidence="1" type="ORF">PVAND_008814</name>
</gene>
<name>A0A9J6CB00_POLVA</name>
<reference evidence="1" key="1">
    <citation type="submission" date="2021-03" db="EMBL/GenBank/DDBJ databases">
        <title>Chromosome level genome of the anhydrobiotic midge Polypedilum vanderplanki.</title>
        <authorList>
            <person name="Yoshida Y."/>
            <person name="Kikawada T."/>
            <person name="Gusev O."/>
        </authorList>
    </citation>
    <scope>NUCLEOTIDE SEQUENCE</scope>
    <source>
        <strain evidence="1">NIAS01</strain>
        <tissue evidence="1">Whole body or cell culture</tissue>
    </source>
</reference>
<organism evidence="1 2">
    <name type="scientific">Polypedilum vanderplanki</name>
    <name type="common">Sleeping chironomid midge</name>
    <dbReference type="NCBI Taxonomy" id="319348"/>
    <lineage>
        <taxon>Eukaryota</taxon>
        <taxon>Metazoa</taxon>
        <taxon>Ecdysozoa</taxon>
        <taxon>Arthropoda</taxon>
        <taxon>Hexapoda</taxon>
        <taxon>Insecta</taxon>
        <taxon>Pterygota</taxon>
        <taxon>Neoptera</taxon>
        <taxon>Endopterygota</taxon>
        <taxon>Diptera</taxon>
        <taxon>Nematocera</taxon>
        <taxon>Chironomoidea</taxon>
        <taxon>Chironomidae</taxon>
        <taxon>Chironominae</taxon>
        <taxon>Polypedilum</taxon>
        <taxon>Polypedilum</taxon>
    </lineage>
</organism>
<dbReference type="AlphaFoldDB" id="A0A9J6CB00"/>
<dbReference type="OrthoDB" id="7791174at2759"/>
<comment type="caution">
    <text evidence="1">The sequence shown here is derived from an EMBL/GenBank/DDBJ whole genome shotgun (WGS) entry which is preliminary data.</text>
</comment>
<evidence type="ECO:0000313" key="2">
    <source>
        <dbReference type="Proteomes" id="UP001107558"/>
    </source>
</evidence>
<sequence>MIAYDGSFQIFDNNNSLPFDDIQTQETINLNFDTENQNQQGLSANSTNTEQSLRNGFMNFLISLHQEPNISKKTIEKIFDAVKNNIIDPISSFIPDENDRDKINIAYDSMSSFYKFQELLKNNDNFVVPEQMTVIQKTGTIYKHGRPIIGEITEKVSRLSIKHQLNAFLSLPKVLDDIVNHMKNLENSSKIKNIIQGESWKKIKTQFTHEDIILPLILYFDEFEPDNPLSSNAGNNKICGFFFSVPVVPQHLLSKTEFIFVTQLCLTKIKDENLISCLNPIINELKCLEQEGLTISQAGEEKNIYVVLAAVIGDNLALNELLGFQKGFNSNVCCRICFAPKKFIQKDTSERTNFIRTEENYEEQLLKNDTKATGIKSESVFSQLKYFHVCNNFVADIMHDIWEGVARYDLALMLDYFVNVKKYLSLDILNNLIHSFDYGSKEIGNLCKEFQEHHLKKSINISASEMKSLLHFLPMIIGSKIDRNDEKWKMMKSLVDVCDKIMKSEFTLNELDELDSTIKNYLKIRLKCFDEKLKPKHHFMVHYKRIILNIGPLRNIMLFAYEHKNKQVKSYSKISYQRINLPWSLIYKVSMSFNKFLMTHSKGLPTETVHNINDENNRYEMNIKKELWFDIVKNIIDSTNIIVFPSKISHKGSDFSIGDYIIETSQTYLESHIYVIHEIIFVKKYFLILQEIEILRYDDHLMSFVVGDRKNFFKLFDVCDLKTLPVDLHELITKEKAIRNKFV</sequence>
<accession>A0A9J6CB00</accession>
<dbReference type="Proteomes" id="UP001107558">
    <property type="component" value="Chromosome 2"/>
</dbReference>
<dbReference type="PANTHER" id="PTHR31912:SF34">
    <property type="entry name" value="NOTOCHORD-RELATED PROTEIN"/>
    <property type="match status" value="1"/>
</dbReference>
<keyword evidence="2" id="KW-1185">Reference proteome</keyword>
<dbReference type="PANTHER" id="PTHR31912">
    <property type="entry name" value="IP13529P"/>
    <property type="match status" value="1"/>
</dbReference>